<evidence type="ECO:0000256" key="1">
    <source>
        <dbReference type="SAM" id="Coils"/>
    </source>
</evidence>
<reference evidence="2" key="1">
    <citation type="journal article" date="2020" name="Nature">
        <title>Giant virus diversity and host interactions through global metagenomics.</title>
        <authorList>
            <person name="Schulz F."/>
            <person name="Roux S."/>
            <person name="Paez-Espino D."/>
            <person name="Jungbluth S."/>
            <person name="Walsh D.A."/>
            <person name="Denef V.J."/>
            <person name="McMahon K.D."/>
            <person name="Konstantinidis K.T."/>
            <person name="Eloe-Fadrosh E.A."/>
            <person name="Kyrpides N.C."/>
            <person name="Woyke T."/>
        </authorList>
    </citation>
    <scope>NUCLEOTIDE SEQUENCE</scope>
    <source>
        <strain evidence="2">GVMAG-S-1029409-49</strain>
    </source>
</reference>
<organism evidence="2">
    <name type="scientific">viral metagenome</name>
    <dbReference type="NCBI Taxonomy" id="1070528"/>
    <lineage>
        <taxon>unclassified sequences</taxon>
        <taxon>metagenomes</taxon>
        <taxon>organismal metagenomes</taxon>
    </lineage>
</organism>
<dbReference type="AlphaFoldDB" id="A0A6C0LZ36"/>
<evidence type="ECO:0000313" key="2">
    <source>
        <dbReference type="EMBL" id="QHU35650.1"/>
    </source>
</evidence>
<proteinExistence type="predicted"/>
<sequence length="109" mass="12732">MNREGTAYVKELASINRAIKGLNIEAKALRERRAELELALREYMENRNLEKYEGITLKKLLPKTRAKRVPKKVKQERAVELFARVGIPNPTEFYKQFVEQQSVLNSSRQ</sequence>
<evidence type="ECO:0008006" key="3">
    <source>
        <dbReference type="Google" id="ProtNLM"/>
    </source>
</evidence>
<name>A0A6C0LZ36_9ZZZZ</name>
<accession>A0A6C0LZ36</accession>
<dbReference type="EMBL" id="MN740610">
    <property type="protein sequence ID" value="QHU35650.1"/>
    <property type="molecule type" value="Genomic_DNA"/>
</dbReference>
<keyword evidence="1" id="KW-0175">Coiled coil</keyword>
<feature type="coiled-coil region" evidence="1">
    <location>
        <begin position="12"/>
        <end position="46"/>
    </location>
</feature>
<protein>
    <recommendedName>
        <fullName evidence="3">Host-nuclease inhibitor protein</fullName>
    </recommendedName>
</protein>